<name>A0A3S0RWP3_9HYPH</name>
<accession>A0A3S0RWP3</accession>
<proteinExistence type="predicted"/>
<gene>
    <name evidence="1" type="ORF">EEQ99_08940</name>
</gene>
<comment type="caution">
    <text evidence="1">The sequence shown here is derived from an EMBL/GenBank/DDBJ whole genome shotgun (WGS) entry which is preliminary data.</text>
</comment>
<evidence type="ECO:0000313" key="2">
    <source>
        <dbReference type="Proteomes" id="UP000273611"/>
    </source>
</evidence>
<sequence>MDVRKDIAGVIAETFFSDQSDACKRRPHRLSKTVQRGGKQKINTLNLRDFDSIIGSFVIV</sequence>
<protein>
    <submittedName>
        <fullName evidence="1">Uncharacterized protein</fullName>
    </submittedName>
</protein>
<dbReference type="AlphaFoldDB" id="A0A3S0RWP3"/>
<organism evidence="1 2">
    <name type="scientific">Rhizobium anhuiense</name>
    <dbReference type="NCBI Taxonomy" id="1184720"/>
    <lineage>
        <taxon>Bacteria</taxon>
        <taxon>Pseudomonadati</taxon>
        <taxon>Pseudomonadota</taxon>
        <taxon>Alphaproteobacteria</taxon>
        <taxon>Hyphomicrobiales</taxon>
        <taxon>Rhizobiaceae</taxon>
        <taxon>Rhizobium/Agrobacterium group</taxon>
        <taxon>Rhizobium</taxon>
    </lineage>
</organism>
<dbReference type="Proteomes" id="UP000273611">
    <property type="component" value="Unassembled WGS sequence"/>
</dbReference>
<dbReference type="EMBL" id="RIBW01000002">
    <property type="protein sequence ID" value="RUM03302.1"/>
    <property type="molecule type" value="Genomic_DNA"/>
</dbReference>
<evidence type="ECO:0000313" key="1">
    <source>
        <dbReference type="EMBL" id="RUM03302.1"/>
    </source>
</evidence>
<reference evidence="1 2" key="1">
    <citation type="journal article" date="2015" name="Int. J. Syst. Evol. Microbiol.">
        <title>Rhizobium anhuiense sp. nov., isolated from effective nodules of Vicia faba and Pisum sativum.</title>
        <authorList>
            <person name="Zhang Y.J."/>
            <person name="Zheng W.T."/>
            <person name="Everall I."/>
            <person name="Young J.P."/>
            <person name="Zhang X.X."/>
            <person name="Tian C.F."/>
            <person name="Sui X.H."/>
            <person name="Wang E.T."/>
            <person name="Chen W.X."/>
        </authorList>
    </citation>
    <scope>NUCLEOTIDE SEQUENCE [LARGE SCALE GENOMIC DNA]</scope>
    <source>
        <strain evidence="1 2">CCBAU 23252</strain>
    </source>
</reference>